<evidence type="ECO:0000313" key="2">
    <source>
        <dbReference type="Proteomes" id="UP000035800"/>
    </source>
</evidence>
<accession>K8YB38</accession>
<name>K8YB38_9LEPT</name>
<protein>
    <submittedName>
        <fullName evidence="1">Uncharacterized protein</fullName>
    </submittedName>
</protein>
<reference evidence="1 2" key="1">
    <citation type="journal article" date="2012" name="Gene">
        <title>Sequence of Leptospira santarosai serovar Shermani genome and prediction of virulence-associated genes.</title>
        <authorList>
            <person name="Chou L.F."/>
            <person name="Chen Y.T."/>
            <person name="Lu C.W."/>
            <person name="Ko Y.C."/>
            <person name="Tang C.Y."/>
            <person name="Pan M.J."/>
            <person name="Tian Y.C."/>
            <person name="Chiu C.H."/>
            <person name="Hung C.C."/>
            <person name="Yang C.W."/>
        </authorList>
    </citation>
    <scope>NUCLEOTIDE SEQUENCE [LARGE SCALE GENOMIC DNA]</scope>
    <source>
        <strain evidence="1">LT 821</strain>
    </source>
</reference>
<dbReference type="AlphaFoldDB" id="K8YB38"/>
<sequence length="54" mass="6448">MQILGKSKKYKKNPVRIGILWELLRRKFLEKCRSSHKGRFRGNLCNSHGFPFRS</sequence>
<dbReference type="PATRIC" id="fig|758847.3.peg.2167"/>
<dbReference type="Proteomes" id="UP000035800">
    <property type="component" value="Chromosome I"/>
</dbReference>
<gene>
    <name evidence="1" type="ORF">LSS_10318</name>
</gene>
<organism evidence="1 2">
    <name type="scientific">Leptospira santarosai serovar Shermani str. LT 821</name>
    <dbReference type="NCBI Taxonomy" id="758847"/>
    <lineage>
        <taxon>Bacteria</taxon>
        <taxon>Pseudomonadati</taxon>
        <taxon>Spirochaetota</taxon>
        <taxon>Spirochaetia</taxon>
        <taxon>Leptospirales</taxon>
        <taxon>Leptospiraceae</taxon>
        <taxon>Leptospira</taxon>
    </lineage>
</organism>
<evidence type="ECO:0000313" key="1">
    <source>
        <dbReference type="EMBL" id="EKT86835.1"/>
    </source>
</evidence>
<dbReference type="EMBL" id="CP006694">
    <property type="protein sequence ID" value="EKT86835.1"/>
    <property type="molecule type" value="Genomic_DNA"/>
</dbReference>
<reference evidence="1 2" key="2">
    <citation type="journal article" date="2014" name="Emerg. Microbes Infect.">
        <title>Potential impact on kidney infection: a whole-genome analysis of Leptospira santarosai serovar Shermani.</title>
        <authorList>
            <person name="Chou L.F."/>
            <person name="Chen T.W."/>
            <person name="Ko Y.C."/>
            <person name="Pan M.J."/>
            <person name="Tian Y.C."/>
            <person name="Chiu C.H."/>
            <person name="Tang P."/>
            <person name="Hung C.C."/>
            <person name="Yang C.W."/>
        </authorList>
    </citation>
    <scope>NUCLEOTIDE SEQUENCE</scope>
    <source>
        <strain evidence="1 2">LT 821</strain>
    </source>
</reference>
<dbReference type="KEGG" id="lst:LSS_10318"/>
<proteinExistence type="predicted"/>